<evidence type="ECO:0000259" key="4">
    <source>
        <dbReference type="PROSITE" id="PS51649"/>
    </source>
</evidence>
<evidence type="ECO:0000313" key="6">
    <source>
        <dbReference type="Proteomes" id="UP000594263"/>
    </source>
</evidence>
<reference evidence="5" key="1">
    <citation type="submission" date="2021-01" db="UniProtKB">
        <authorList>
            <consortium name="EnsemblPlants"/>
        </authorList>
    </citation>
    <scope>IDENTIFICATION</scope>
</reference>
<evidence type="ECO:0000313" key="5">
    <source>
        <dbReference type="EnsemblPlants" id="Kaladp0068s0147.1.v1.1"/>
    </source>
</evidence>
<proteinExistence type="inferred from homology"/>
<evidence type="ECO:0000256" key="1">
    <source>
        <dbReference type="ARBA" id="ARBA00022786"/>
    </source>
</evidence>
<dbReference type="InterPro" id="IPR027356">
    <property type="entry name" value="NPH3_dom"/>
</dbReference>
<dbReference type="UniPathway" id="UPA00143"/>
<dbReference type="InterPro" id="IPR043454">
    <property type="entry name" value="NPH3/RPT2-like"/>
</dbReference>
<feature type="compositionally biased region" description="Acidic residues" evidence="3">
    <location>
        <begin position="113"/>
        <end position="128"/>
    </location>
</feature>
<keyword evidence="6" id="KW-1185">Reference proteome</keyword>
<sequence length="536" mass="59812">MPGDWQTFELVARFCHGYDPTVTSGNAIPLFCLAHYLGMTDAHSQGNLLPKVSAFIRDKILPSWNESVKAFRTSEAVIKMAADLGLVDACMESIVSKAVTDPRLLGEPMESGANDEDEEEEEEEEDGKEGEIRYAQPAVRRRLFDQDWQLEDLTMLSLQLYEPIMLGMIHNKVPSRYIASSLCEYAKKWVLPYVSSGQNASRIHAKEVIEAVERMLPNERGLIPCTVLFQMLRFALLLDAGSVCRSGLEQRIGQQLDLATVEDLLIPSQGYAKEVQYDVECVKRMLKIFYSGFADASDQPGPMSGLMRVAAMMEEFLAQVASDIDLKLDTFTQLAEFSAAASSGSHRCSDGIYRAIDIYLDKHRYLTEAERDKACQVLDCHTMSAEAVEHAAQNERLPLRVVVQAVFADQLKLRSVIAREVNGVRGSQGAESEHLGVVKAEEAAAGSSEIVKMESKMMELEMECSMIRKEIETEIGRGRQQQQKKKKEKSGGGGMWREMKRKFGCMSSNSSSVNVHDGNCHVIKKKKEGKTRIQSI</sequence>
<accession>A0A7N0UH90</accession>
<dbReference type="EnsemblPlants" id="Kaladp0068s0147.1.v1.1">
    <property type="protein sequence ID" value="Kaladp0068s0147.1.v1.1"/>
    <property type="gene ID" value="Kaladp0068s0147.v1.1"/>
</dbReference>
<dbReference type="AlphaFoldDB" id="A0A7N0UH90"/>
<dbReference type="Gramene" id="Kaladp0068s0147.1.v1.1">
    <property type="protein sequence ID" value="Kaladp0068s0147.1.v1.1"/>
    <property type="gene ID" value="Kaladp0068s0147.v1.1"/>
</dbReference>
<feature type="region of interest" description="Disordered" evidence="3">
    <location>
        <begin position="104"/>
        <end position="132"/>
    </location>
</feature>
<organism evidence="5 6">
    <name type="scientific">Kalanchoe fedtschenkoi</name>
    <name type="common">Lavender scallops</name>
    <name type="synonym">South American air plant</name>
    <dbReference type="NCBI Taxonomy" id="63787"/>
    <lineage>
        <taxon>Eukaryota</taxon>
        <taxon>Viridiplantae</taxon>
        <taxon>Streptophyta</taxon>
        <taxon>Embryophyta</taxon>
        <taxon>Tracheophyta</taxon>
        <taxon>Spermatophyta</taxon>
        <taxon>Magnoliopsida</taxon>
        <taxon>eudicotyledons</taxon>
        <taxon>Gunneridae</taxon>
        <taxon>Pentapetalae</taxon>
        <taxon>Saxifragales</taxon>
        <taxon>Crassulaceae</taxon>
        <taxon>Kalanchoe</taxon>
    </lineage>
</organism>
<comment type="similarity">
    <text evidence="2">Belongs to the NPH3 family.</text>
</comment>
<evidence type="ECO:0000256" key="3">
    <source>
        <dbReference type="SAM" id="MobiDB-lite"/>
    </source>
</evidence>
<dbReference type="PROSITE" id="PS51649">
    <property type="entry name" value="NPH3"/>
    <property type="match status" value="1"/>
</dbReference>
<protein>
    <recommendedName>
        <fullName evidence="4">NPH3 domain-containing protein</fullName>
    </recommendedName>
</protein>
<dbReference type="PANTHER" id="PTHR32370">
    <property type="entry name" value="OS12G0117600 PROTEIN"/>
    <property type="match status" value="1"/>
</dbReference>
<name>A0A7N0UH90_KALFE</name>
<dbReference type="OMA" id="YAKKWVL"/>
<keyword evidence="1" id="KW-0833">Ubl conjugation pathway</keyword>
<dbReference type="Proteomes" id="UP000594263">
    <property type="component" value="Unplaced"/>
</dbReference>
<dbReference type="GO" id="GO:0016567">
    <property type="term" value="P:protein ubiquitination"/>
    <property type="evidence" value="ECO:0007669"/>
    <property type="project" value="UniProtKB-UniPathway"/>
</dbReference>
<evidence type="ECO:0000256" key="2">
    <source>
        <dbReference type="PROSITE-ProRule" id="PRU00982"/>
    </source>
</evidence>
<dbReference type="Pfam" id="PF03000">
    <property type="entry name" value="NPH3"/>
    <property type="match status" value="1"/>
</dbReference>
<feature type="region of interest" description="Disordered" evidence="3">
    <location>
        <begin position="473"/>
        <end position="496"/>
    </location>
</feature>
<feature type="domain" description="NPH3" evidence="4">
    <location>
        <begin position="147"/>
        <end position="412"/>
    </location>
</feature>